<feature type="transmembrane region" description="Helical" evidence="14">
    <location>
        <begin position="37"/>
        <end position="56"/>
    </location>
</feature>
<dbReference type="PROSITE" id="PS50109">
    <property type="entry name" value="HIS_KIN"/>
    <property type="match status" value="1"/>
</dbReference>
<feature type="transmembrane region" description="Helical" evidence="14">
    <location>
        <begin position="128"/>
        <end position="148"/>
    </location>
</feature>
<dbReference type="InterPro" id="IPR003661">
    <property type="entry name" value="HisK_dim/P_dom"/>
</dbReference>
<keyword evidence="4" id="KW-1003">Cell membrane</keyword>
<dbReference type="Pfam" id="PF02518">
    <property type="entry name" value="HATPase_c"/>
    <property type="match status" value="1"/>
</dbReference>
<evidence type="ECO:0000256" key="8">
    <source>
        <dbReference type="ARBA" id="ARBA00022741"/>
    </source>
</evidence>
<evidence type="ECO:0000256" key="5">
    <source>
        <dbReference type="ARBA" id="ARBA00022553"/>
    </source>
</evidence>
<dbReference type="CDD" id="cd00082">
    <property type="entry name" value="HisKA"/>
    <property type="match status" value="1"/>
</dbReference>
<dbReference type="Pfam" id="PF00512">
    <property type="entry name" value="HisKA"/>
    <property type="match status" value="1"/>
</dbReference>
<dbReference type="SMART" id="SM00387">
    <property type="entry name" value="HATPase_c"/>
    <property type="match status" value="1"/>
</dbReference>
<reference evidence="16 17" key="1">
    <citation type="submission" date="2020-08" db="EMBL/GenBank/DDBJ databases">
        <title>Genomic Encyclopedia of Type Strains, Phase IV (KMG-IV): sequencing the most valuable type-strain genomes for metagenomic binning, comparative biology and taxonomic classification.</title>
        <authorList>
            <person name="Goeker M."/>
        </authorList>
    </citation>
    <scope>NUCLEOTIDE SEQUENCE [LARGE SCALE GENOMIC DNA]</scope>
    <source>
        <strain evidence="16 17">DSM 15895</strain>
    </source>
</reference>
<evidence type="ECO:0000313" key="17">
    <source>
        <dbReference type="Proteomes" id="UP000525923"/>
    </source>
</evidence>
<dbReference type="EC" id="2.7.13.3" evidence="3"/>
<accession>A0A7W8FTW6</accession>
<keyword evidence="5" id="KW-0597">Phosphoprotein</keyword>
<evidence type="ECO:0000256" key="11">
    <source>
        <dbReference type="ARBA" id="ARBA00022989"/>
    </source>
</evidence>
<dbReference type="SUPFAM" id="SSF55874">
    <property type="entry name" value="ATPase domain of HSP90 chaperone/DNA topoisomerase II/histidine kinase"/>
    <property type="match status" value="1"/>
</dbReference>
<evidence type="ECO:0000256" key="1">
    <source>
        <dbReference type="ARBA" id="ARBA00000085"/>
    </source>
</evidence>
<proteinExistence type="predicted"/>
<keyword evidence="9 16" id="KW-0418">Kinase</keyword>
<evidence type="ECO:0000256" key="3">
    <source>
        <dbReference type="ARBA" id="ARBA00012438"/>
    </source>
</evidence>
<evidence type="ECO:0000256" key="10">
    <source>
        <dbReference type="ARBA" id="ARBA00022840"/>
    </source>
</evidence>
<dbReference type="PANTHER" id="PTHR43711:SF26">
    <property type="entry name" value="SENSOR HISTIDINE KINASE RCSC"/>
    <property type="match status" value="1"/>
</dbReference>
<dbReference type="Gene3D" id="3.30.565.10">
    <property type="entry name" value="Histidine kinase-like ATPase, C-terminal domain"/>
    <property type="match status" value="1"/>
</dbReference>
<feature type="transmembrane region" description="Helical" evidence="14">
    <location>
        <begin position="160"/>
        <end position="182"/>
    </location>
</feature>
<name>A0A7W8FTW6_9BACL</name>
<comment type="subcellular location">
    <subcellularLocation>
        <location evidence="2">Cell membrane</location>
        <topology evidence="2">Multi-pass membrane protein</topology>
    </subcellularLocation>
</comment>
<organism evidence="16 17">
    <name type="scientific">Planococcus koreensis</name>
    <dbReference type="NCBI Taxonomy" id="112331"/>
    <lineage>
        <taxon>Bacteria</taxon>
        <taxon>Bacillati</taxon>
        <taxon>Bacillota</taxon>
        <taxon>Bacilli</taxon>
        <taxon>Bacillales</taxon>
        <taxon>Caryophanaceae</taxon>
        <taxon>Planococcus</taxon>
    </lineage>
</organism>
<sequence length="417" mass="46676">MMTGMINNIFFIIFPILMYQMFATAGKRNFFKSHRAILTALFSLSIILCMVFPYQVLGEEYIFDLRQVPLIVGALYGGPAVSAILFLVAAIGRIAIGGDGMYMGVLTIFAVAVSVPLLRPLYMRINRLWKVVLVFGIAIVSLVFNMLLGNWLFGNPIGNIFSLWAILMLSQGAVTAIAALLIEHIQRQEYLLNSLMKHEKLETVSHFAASVSHELRNPIQSIQGFVQLMKDHEYSRDKQIEFYDTMLHEITAADQLIEDYLVFAKPVSGKLELLQVKMEIQQVLKVLTPYANWEKVTINLIDGGCQAKIMGDRQKFHQMLINIIRNGIDAMPDGGILTIRIKEKAPSVLILIKDEGCGMTKEELQRLGEPYFSTKSKGTGLGMMVSYSIAHQLSGEINVQSEKGRGTVFTLEFPTAQ</sequence>
<keyword evidence="8" id="KW-0547">Nucleotide-binding</keyword>
<dbReference type="Pfam" id="PF07694">
    <property type="entry name" value="5TM-5TMR_LYT"/>
    <property type="match status" value="1"/>
</dbReference>
<dbReference type="InterPro" id="IPR036890">
    <property type="entry name" value="HATPase_C_sf"/>
</dbReference>
<feature type="transmembrane region" description="Helical" evidence="14">
    <location>
        <begin position="68"/>
        <end position="89"/>
    </location>
</feature>
<dbReference type="Proteomes" id="UP000525923">
    <property type="component" value="Unassembled WGS sequence"/>
</dbReference>
<evidence type="ECO:0000256" key="12">
    <source>
        <dbReference type="ARBA" id="ARBA00023012"/>
    </source>
</evidence>
<dbReference type="InterPro" id="IPR011620">
    <property type="entry name" value="Sig_transdc_His_kinase_LytS_TM"/>
</dbReference>
<evidence type="ECO:0000256" key="13">
    <source>
        <dbReference type="ARBA" id="ARBA00023136"/>
    </source>
</evidence>
<evidence type="ECO:0000256" key="7">
    <source>
        <dbReference type="ARBA" id="ARBA00022692"/>
    </source>
</evidence>
<dbReference type="InterPro" id="IPR036097">
    <property type="entry name" value="HisK_dim/P_sf"/>
</dbReference>
<evidence type="ECO:0000256" key="2">
    <source>
        <dbReference type="ARBA" id="ARBA00004651"/>
    </source>
</evidence>
<dbReference type="SUPFAM" id="SSF47384">
    <property type="entry name" value="Homodimeric domain of signal transducing histidine kinase"/>
    <property type="match status" value="1"/>
</dbReference>
<keyword evidence="10" id="KW-0067">ATP-binding</keyword>
<dbReference type="SMART" id="SM00388">
    <property type="entry name" value="HisKA"/>
    <property type="match status" value="1"/>
</dbReference>
<evidence type="ECO:0000256" key="4">
    <source>
        <dbReference type="ARBA" id="ARBA00022475"/>
    </source>
</evidence>
<dbReference type="InterPro" id="IPR003594">
    <property type="entry name" value="HATPase_dom"/>
</dbReference>
<dbReference type="Gene3D" id="1.10.287.130">
    <property type="match status" value="1"/>
</dbReference>
<dbReference type="PRINTS" id="PR00344">
    <property type="entry name" value="BCTRLSENSOR"/>
</dbReference>
<protein>
    <recommendedName>
        <fullName evidence="3">histidine kinase</fullName>
        <ecNumber evidence="3">2.7.13.3</ecNumber>
    </recommendedName>
</protein>
<evidence type="ECO:0000256" key="9">
    <source>
        <dbReference type="ARBA" id="ARBA00022777"/>
    </source>
</evidence>
<evidence type="ECO:0000256" key="14">
    <source>
        <dbReference type="SAM" id="Phobius"/>
    </source>
</evidence>
<keyword evidence="12" id="KW-0902">Two-component regulatory system</keyword>
<keyword evidence="7 14" id="KW-0812">Transmembrane</keyword>
<gene>
    <name evidence="16" type="ORF">HNQ44_000649</name>
</gene>
<dbReference type="EMBL" id="JACHHE010000001">
    <property type="protein sequence ID" value="MBB5179227.1"/>
    <property type="molecule type" value="Genomic_DNA"/>
</dbReference>
<feature type="transmembrane region" description="Helical" evidence="14">
    <location>
        <begin position="101"/>
        <end position="122"/>
    </location>
</feature>
<dbReference type="PANTHER" id="PTHR43711">
    <property type="entry name" value="TWO-COMPONENT HISTIDINE KINASE"/>
    <property type="match status" value="1"/>
</dbReference>
<feature type="transmembrane region" description="Helical" evidence="14">
    <location>
        <begin position="6"/>
        <end position="25"/>
    </location>
</feature>
<keyword evidence="13 14" id="KW-0472">Membrane</keyword>
<feature type="domain" description="Histidine kinase" evidence="15">
    <location>
        <begin position="210"/>
        <end position="417"/>
    </location>
</feature>
<evidence type="ECO:0000256" key="6">
    <source>
        <dbReference type="ARBA" id="ARBA00022679"/>
    </source>
</evidence>
<keyword evidence="6 16" id="KW-0808">Transferase</keyword>
<evidence type="ECO:0000259" key="15">
    <source>
        <dbReference type="PROSITE" id="PS50109"/>
    </source>
</evidence>
<dbReference type="GO" id="GO:0005886">
    <property type="term" value="C:plasma membrane"/>
    <property type="evidence" value="ECO:0007669"/>
    <property type="project" value="UniProtKB-SubCell"/>
</dbReference>
<keyword evidence="17" id="KW-1185">Reference proteome</keyword>
<comment type="caution">
    <text evidence="16">The sequence shown here is derived from an EMBL/GenBank/DDBJ whole genome shotgun (WGS) entry which is preliminary data.</text>
</comment>
<dbReference type="AlphaFoldDB" id="A0A7W8FTW6"/>
<dbReference type="InterPro" id="IPR050736">
    <property type="entry name" value="Sensor_HK_Regulatory"/>
</dbReference>
<comment type="catalytic activity">
    <reaction evidence="1">
        <text>ATP + protein L-histidine = ADP + protein N-phospho-L-histidine.</text>
        <dbReference type="EC" id="2.7.13.3"/>
    </reaction>
</comment>
<dbReference type="GO" id="GO:0005524">
    <property type="term" value="F:ATP binding"/>
    <property type="evidence" value="ECO:0007669"/>
    <property type="project" value="UniProtKB-KW"/>
</dbReference>
<dbReference type="GO" id="GO:0000155">
    <property type="term" value="F:phosphorelay sensor kinase activity"/>
    <property type="evidence" value="ECO:0007669"/>
    <property type="project" value="InterPro"/>
</dbReference>
<keyword evidence="11 14" id="KW-1133">Transmembrane helix</keyword>
<evidence type="ECO:0000313" key="16">
    <source>
        <dbReference type="EMBL" id="MBB5179227.1"/>
    </source>
</evidence>
<dbReference type="InterPro" id="IPR004358">
    <property type="entry name" value="Sig_transdc_His_kin-like_C"/>
</dbReference>
<dbReference type="InterPro" id="IPR005467">
    <property type="entry name" value="His_kinase_dom"/>
</dbReference>
<dbReference type="GO" id="GO:0071555">
    <property type="term" value="P:cell wall organization"/>
    <property type="evidence" value="ECO:0007669"/>
    <property type="project" value="InterPro"/>
</dbReference>